<comment type="caution">
    <text evidence="2">The sequence shown here is derived from an EMBL/GenBank/DDBJ whole genome shotgun (WGS) entry which is preliminary data.</text>
</comment>
<keyword evidence="3" id="KW-1185">Reference proteome</keyword>
<name>A0ABW7FU23_9BURK</name>
<dbReference type="EMBL" id="JBIGHZ010000002">
    <property type="protein sequence ID" value="MFG6447803.1"/>
    <property type="molecule type" value="Genomic_DNA"/>
</dbReference>
<feature type="compositionally biased region" description="Pro residues" evidence="1">
    <location>
        <begin position="47"/>
        <end position="56"/>
    </location>
</feature>
<gene>
    <name evidence="2" type="ORF">ACG0Z6_06030</name>
</gene>
<evidence type="ECO:0000313" key="2">
    <source>
        <dbReference type="EMBL" id="MFG6447803.1"/>
    </source>
</evidence>
<feature type="region of interest" description="Disordered" evidence="1">
    <location>
        <begin position="47"/>
        <end position="70"/>
    </location>
</feature>
<dbReference type="RefSeq" id="WP_394459485.1">
    <property type="nucleotide sequence ID" value="NZ_JBIGHZ010000002.1"/>
</dbReference>
<evidence type="ECO:0000313" key="3">
    <source>
        <dbReference type="Proteomes" id="UP001606099"/>
    </source>
</evidence>
<dbReference type="Proteomes" id="UP001606099">
    <property type="component" value="Unassembled WGS sequence"/>
</dbReference>
<organism evidence="2 3">
    <name type="scientific">Roseateles rivi</name>
    <dbReference type="NCBI Taxonomy" id="3299028"/>
    <lineage>
        <taxon>Bacteria</taxon>
        <taxon>Pseudomonadati</taxon>
        <taxon>Pseudomonadota</taxon>
        <taxon>Betaproteobacteria</taxon>
        <taxon>Burkholderiales</taxon>
        <taxon>Sphaerotilaceae</taxon>
        <taxon>Roseateles</taxon>
    </lineage>
</organism>
<sequence>MNTPVRWYALRLHLSQGWSALESGLQHMGLHCGLQYGLVWPELFPPSPPPPAPAAQPHPDTPDEAVCKSP</sequence>
<accession>A0ABW7FU23</accession>
<protein>
    <submittedName>
        <fullName evidence="2">Uncharacterized protein</fullName>
    </submittedName>
</protein>
<reference evidence="2 3" key="1">
    <citation type="submission" date="2024-08" db="EMBL/GenBank/DDBJ databases">
        <authorList>
            <person name="Lu H."/>
        </authorList>
    </citation>
    <scope>NUCLEOTIDE SEQUENCE [LARGE SCALE GENOMIC DNA]</scope>
    <source>
        <strain evidence="2 3">BYS180W</strain>
    </source>
</reference>
<proteinExistence type="predicted"/>
<evidence type="ECO:0000256" key="1">
    <source>
        <dbReference type="SAM" id="MobiDB-lite"/>
    </source>
</evidence>